<evidence type="ECO:0000259" key="3">
    <source>
        <dbReference type="Pfam" id="PF00326"/>
    </source>
</evidence>
<keyword evidence="2" id="KW-0732">Signal</keyword>
<feature type="domain" description="Peptidase S9 prolyl oligopeptidase catalytic" evidence="3">
    <location>
        <begin position="515"/>
        <end position="669"/>
    </location>
</feature>
<dbReference type="KEGG" id="sphk:SKP52_01390"/>
<dbReference type="Pfam" id="PF00326">
    <property type="entry name" value="Peptidase_S9"/>
    <property type="match status" value="1"/>
</dbReference>
<dbReference type="Gene3D" id="3.40.50.1820">
    <property type="entry name" value="alpha/beta hydrolase"/>
    <property type="match status" value="1"/>
</dbReference>
<dbReference type="OrthoDB" id="100212at2"/>
<sequence>MSGILRKDAAALAAICLLSCSGNASYANGANPPVSNTARENPLTAEDLVRISDFGSSWPMKGEHIFSLSPDRKLVAVQVRTADPTINRYSFRIDVIEVAPHGRVRTIDAGGDFNFQMVSGIGGEPVRTGYAAATPLIWSHDGKWVYFLKRSGAAAQVWRAAANGAGSEAVSSEAEGVDEFSMLADNSHLVYSSRYPDPALNKALHSEARRGFRYDARFIPLFADSPRVVTSSVHVRTIDPSTRHVRDATAAEKIEFESQARTDKAGPTAVSDGGRKALVSVASDGNRLGGNKVAVQDRGGNEKICASAFCAGALSLWWTKDGENVQFIRRDGWGDSETAIYEWKPGSLAPRRLFSTPDLLLDCQPANQHLLCAREQSTRPRHLVLLDADSGRVKVVYEPNQVFQRFSLGEVERLHWRNVFGIEAFGDLIYPVGYVPGRTYPLIVVQYISRGFLRGGVGDEFPIQVFANRGYAVLSVNRPDVANLERNSDKSEVNELSFFRRFSDRRSVLSAIEIAVQNLIDRGMANPRKVGITGLSDGSSTVQFALINSPLFSAASVSGCCWEPYQDALVGPAAAKAYHERGWPKLVEYNSDFWSHISLISNAAKVSTPLLIQQSDDEFRGAVASYMALRQAGRQVALYVFPDEYHVKWQPAHRLSAYERNLRWFDYWLRGIGDKGEWQSND</sequence>
<dbReference type="Gene3D" id="2.120.10.30">
    <property type="entry name" value="TolB, C-terminal domain"/>
    <property type="match status" value="1"/>
</dbReference>
<dbReference type="HOGENOM" id="CLU_391760_0_0_5"/>
<dbReference type="GO" id="GO:0006508">
    <property type="term" value="P:proteolysis"/>
    <property type="evidence" value="ECO:0007669"/>
    <property type="project" value="InterPro"/>
</dbReference>
<dbReference type="Proteomes" id="UP000030907">
    <property type="component" value="Chromosome"/>
</dbReference>
<keyword evidence="5" id="KW-1185">Reference proteome</keyword>
<dbReference type="SUPFAM" id="SSF82171">
    <property type="entry name" value="DPP6 N-terminal domain-like"/>
    <property type="match status" value="1"/>
</dbReference>
<dbReference type="InterPro" id="IPR029058">
    <property type="entry name" value="AB_hydrolase_fold"/>
</dbReference>
<keyword evidence="1" id="KW-0378">Hydrolase</keyword>
<protein>
    <recommendedName>
        <fullName evidence="3">Peptidase S9 prolyl oligopeptidase catalytic domain-containing protein</fullName>
    </recommendedName>
</protein>
<dbReference type="STRING" id="1515612.SKP52_01390"/>
<dbReference type="NCBIfam" id="NF033523">
    <property type="entry name" value="lasso_peptidase"/>
    <property type="match status" value="1"/>
</dbReference>
<accession>A0A0A7PBD7</accession>
<evidence type="ECO:0000313" key="5">
    <source>
        <dbReference type="Proteomes" id="UP000030907"/>
    </source>
</evidence>
<reference evidence="4 5" key="1">
    <citation type="journal article" date="2015" name="Int. J. Syst. Evol. Microbiol.">
        <title>Description of Sphingopyxis fribergensis sp. nov. - a soil bacterium with the ability to degrade styrene and phenylacetic acid.</title>
        <authorList>
            <person name="Oelschlagel M."/>
            <person name="Ruckert C."/>
            <person name="Kalinowski J."/>
            <person name="Schmidt G."/>
            <person name="Schlomann M."/>
            <person name="Tischler D."/>
        </authorList>
    </citation>
    <scope>NUCLEOTIDE SEQUENCE [LARGE SCALE GENOMIC DNA]</scope>
    <source>
        <strain evidence="4 5">Kp5.2</strain>
    </source>
</reference>
<gene>
    <name evidence="4" type="ORF">SKP52_01390</name>
</gene>
<dbReference type="InterPro" id="IPR011042">
    <property type="entry name" value="6-blade_b-propeller_TolB-like"/>
</dbReference>
<dbReference type="PANTHER" id="PTHR42776">
    <property type="entry name" value="SERINE PEPTIDASE S9 FAMILY MEMBER"/>
    <property type="match status" value="1"/>
</dbReference>
<feature type="chain" id="PRO_5002030603" description="Peptidase S9 prolyl oligopeptidase catalytic domain-containing protein" evidence="2">
    <location>
        <begin position="27"/>
        <end position="682"/>
    </location>
</feature>
<name>A0A0A7PBD7_9SPHN</name>
<organism evidence="4 5">
    <name type="scientific">Sphingopyxis fribergensis</name>
    <dbReference type="NCBI Taxonomy" id="1515612"/>
    <lineage>
        <taxon>Bacteria</taxon>
        <taxon>Pseudomonadati</taxon>
        <taxon>Pseudomonadota</taxon>
        <taxon>Alphaproteobacteria</taxon>
        <taxon>Sphingomonadales</taxon>
        <taxon>Sphingomonadaceae</taxon>
        <taxon>Sphingopyxis</taxon>
    </lineage>
</organism>
<proteinExistence type="predicted"/>
<dbReference type="GO" id="GO:0004252">
    <property type="term" value="F:serine-type endopeptidase activity"/>
    <property type="evidence" value="ECO:0007669"/>
    <property type="project" value="TreeGrafter"/>
</dbReference>
<dbReference type="InterPro" id="IPR053536">
    <property type="entry name" value="Lasso_peptide_isopeptidase"/>
</dbReference>
<evidence type="ECO:0000313" key="4">
    <source>
        <dbReference type="EMBL" id="AJA07219.1"/>
    </source>
</evidence>
<feature type="signal peptide" evidence="2">
    <location>
        <begin position="1"/>
        <end position="26"/>
    </location>
</feature>
<dbReference type="EMBL" id="CP009122">
    <property type="protein sequence ID" value="AJA07219.1"/>
    <property type="molecule type" value="Genomic_DNA"/>
</dbReference>
<evidence type="ECO:0000256" key="2">
    <source>
        <dbReference type="SAM" id="SignalP"/>
    </source>
</evidence>
<dbReference type="PANTHER" id="PTHR42776:SF27">
    <property type="entry name" value="DIPEPTIDYL PEPTIDASE FAMILY MEMBER 6"/>
    <property type="match status" value="1"/>
</dbReference>
<dbReference type="AlphaFoldDB" id="A0A0A7PBD7"/>
<evidence type="ECO:0000256" key="1">
    <source>
        <dbReference type="ARBA" id="ARBA00022801"/>
    </source>
</evidence>
<dbReference type="InterPro" id="IPR001375">
    <property type="entry name" value="Peptidase_S9_cat"/>
</dbReference>
<dbReference type="SUPFAM" id="SSF53474">
    <property type="entry name" value="alpha/beta-Hydrolases"/>
    <property type="match status" value="1"/>
</dbReference>
<dbReference type="RefSeq" id="WP_081997153.1">
    <property type="nucleotide sequence ID" value="NZ_CP009122.1"/>
</dbReference>